<dbReference type="EMBL" id="MSDW01000001">
    <property type="protein sequence ID" value="OKY78661.1"/>
    <property type="molecule type" value="Genomic_DNA"/>
</dbReference>
<feature type="domain" description="Molybdopterin-guanine dinucleotide biosynthesis protein B (MobB)" evidence="1">
    <location>
        <begin position="3"/>
        <end position="103"/>
    </location>
</feature>
<dbReference type="STRING" id="1903181.BTN85_1158"/>
<dbReference type="FunCoup" id="A0A1Q6DWB8">
    <property type="interactions" value="1"/>
</dbReference>
<dbReference type="Proteomes" id="UP000185744">
    <property type="component" value="Unassembled WGS sequence"/>
</dbReference>
<keyword evidence="3" id="KW-1185">Reference proteome</keyword>
<organism evidence="2 3">
    <name type="scientific">Methanohalarchaeum thermophilum</name>
    <dbReference type="NCBI Taxonomy" id="1903181"/>
    <lineage>
        <taxon>Archaea</taxon>
        <taxon>Methanobacteriati</taxon>
        <taxon>Methanobacteriota</taxon>
        <taxon>Methanonatronarchaeia</taxon>
        <taxon>Methanonatronarchaeales</taxon>
        <taxon>Methanonatronarchaeaceae</taxon>
        <taxon>Candidatus Methanohalarchaeum</taxon>
    </lineage>
</organism>
<dbReference type="PANTHER" id="PTHR40072">
    <property type="entry name" value="MOLYBDOPTERIN-GUANINE DINUCLEOTIDE BIOSYNTHESIS ADAPTER PROTEIN-RELATED"/>
    <property type="match status" value="1"/>
</dbReference>
<dbReference type="Gene3D" id="3.90.1170.40">
    <property type="entry name" value="Molybdopterin biosynthesis MoaE subunit"/>
    <property type="match status" value="1"/>
</dbReference>
<dbReference type="SUPFAM" id="SSF54690">
    <property type="entry name" value="Molybdopterin synthase subunit MoaE"/>
    <property type="match status" value="1"/>
</dbReference>
<dbReference type="GO" id="GO:0006777">
    <property type="term" value="P:Mo-molybdopterin cofactor biosynthetic process"/>
    <property type="evidence" value="ECO:0007669"/>
    <property type="project" value="InterPro"/>
</dbReference>
<dbReference type="AlphaFoldDB" id="A0A1Q6DWB8"/>
<dbReference type="InterPro" id="IPR027417">
    <property type="entry name" value="P-loop_NTPase"/>
</dbReference>
<dbReference type="InParanoid" id="A0A1Q6DWB8"/>
<dbReference type="InterPro" id="IPR004435">
    <property type="entry name" value="MobB_dom"/>
</dbReference>
<reference evidence="2" key="1">
    <citation type="submission" date="2016-12" db="EMBL/GenBank/DDBJ databases">
        <title>Discovery of methanogenic haloarchaea.</title>
        <authorList>
            <person name="Sorokin D.Y."/>
            <person name="Makarova K.S."/>
            <person name="Abbas B."/>
            <person name="Ferrer M."/>
            <person name="Golyshin P.N."/>
        </authorList>
    </citation>
    <scope>NUCLEOTIDE SEQUENCE [LARGE SCALE GENOMIC DNA]</scope>
    <source>
        <strain evidence="2">HMET1</strain>
    </source>
</reference>
<gene>
    <name evidence="2" type="ORF">BTN85_1158</name>
</gene>
<dbReference type="CDD" id="cd00756">
    <property type="entry name" value="MoaE"/>
    <property type="match status" value="1"/>
</dbReference>
<dbReference type="InterPro" id="IPR003448">
    <property type="entry name" value="Mopterin_biosynth_MoaE"/>
</dbReference>
<dbReference type="InterPro" id="IPR036563">
    <property type="entry name" value="MoaE_sf"/>
</dbReference>
<dbReference type="InterPro" id="IPR052539">
    <property type="entry name" value="MGD_biosynthesis_adapter"/>
</dbReference>
<dbReference type="GO" id="GO:0005525">
    <property type="term" value="F:GTP binding"/>
    <property type="evidence" value="ECO:0007669"/>
    <property type="project" value="InterPro"/>
</dbReference>
<dbReference type="SUPFAM" id="SSF52540">
    <property type="entry name" value="P-loop containing nucleoside triphosphate hydrolases"/>
    <property type="match status" value="1"/>
</dbReference>
<evidence type="ECO:0000259" key="1">
    <source>
        <dbReference type="Pfam" id="PF03205"/>
    </source>
</evidence>
<proteinExistence type="predicted"/>
<dbReference type="PANTHER" id="PTHR40072:SF1">
    <property type="entry name" value="MOLYBDOPTERIN-GUANINE DINUCLEOTIDE BIOSYNTHESIS ADAPTER PROTEIN"/>
    <property type="match status" value="1"/>
</dbReference>
<name>A0A1Q6DWB8_METT1</name>
<sequence length="274" mass="31387">MKIFSVVGYSNSGKTTLIKKISDSLEGNVSVIKHVHEFDKKGKDTDKLLRESNNVVAVSKNRSIKIKKSDFPLEESIEELEGETDYVILEGFKKSSYPKIVLGSDVEEECNGEIIYRLDKKPDFDEIKETVLTKIKEKSLRKVSLQEIIREIKDSDKIKEAGAIGSFTGIVRGFRGEKKVEYLFFEKFEEKSEDEINQIENKLKNRDGIVDARIHHKKGKLKVGDDIVYIVIASEHREELFKSLSDAIDLVKSKVPIWKKEVLVEGENWVHDLE</sequence>
<accession>A0A1Q6DWB8</accession>
<dbReference type="NCBIfam" id="NF011061">
    <property type="entry name" value="PRK14493.1"/>
    <property type="match status" value="1"/>
</dbReference>
<evidence type="ECO:0000313" key="3">
    <source>
        <dbReference type="Proteomes" id="UP000185744"/>
    </source>
</evidence>
<protein>
    <submittedName>
        <fullName evidence="2">Molybdopterin converting factor large subunit MoaE</fullName>
    </submittedName>
</protein>
<dbReference type="Pfam" id="PF02391">
    <property type="entry name" value="MoaE"/>
    <property type="match status" value="1"/>
</dbReference>
<evidence type="ECO:0000313" key="2">
    <source>
        <dbReference type="EMBL" id="OKY78661.1"/>
    </source>
</evidence>
<dbReference type="Pfam" id="PF03205">
    <property type="entry name" value="MobB"/>
    <property type="match status" value="1"/>
</dbReference>
<comment type="caution">
    <text evidence="2">The sequence shown here is derived from an EMBL/GenBank/DDBJ whole genome shotgun (WGS) entry which is preliminary data.</text>
</comment>
<dbReference type="Gene3D" id="3.40.50.300">
    <property type="entry name" value="P-loop containing nucleotide triphosphate hydrolases"/>
    <property type="match status" value="1"/>
</dbReference>